<comment type="function">
    <text evidence="1 11">Catalyzes the 6-electron oxidation of protoporphyrinogen-IX to form protoporphyrin-IX.</text>
</comment>
<sequence>MRSQLSEHVVVALLKPYYTIPGCQSSQSSSRSFHSTRTPPTCRSGMTPRAHRHQQRFNWTARNQTIASAERSIGEPVNSQAYTSNVAAQRSRGWSISQSAEEDYAILGGGITGLSAAHFLTKEKPTATITIYEGSKRLGGWLQSQRIEVDGGTILFEQGPRTLRPNLEGSGITILELIHDLKLTDEVLVTPKDSEAAKNRMVYYPDHLVTMPGPGQGFFEILWKLITEPALKWVLPGMYNEWFNKPRPKHLEDESIGDFLERKLGSTDAADNTVSAILHGIYAGDVYQLSAKSLLSSAWRTDGSRGSIQRGTVDLFAKGVRIISARDQSLIEKILPGLDRSFMEHLARYASVYSFKDGISTLVTALEKSLRANPRVQFKTSHRVKTLKYDQKEGLVKISTKADHQESFTKVISTLSGPNLSSITATHENPDPLPSLNSIHSVTVMVVNLYFPDPDVLPVHGFGYLIPRAIPFDQNPECALGVVFDSDAVSQQDAVLGTKVTVMIGGHWWDDFSEYPSQDEGVAMARAILERHLKITAVPTATNVGLHENCIPQYTVGHDARMKKAHFELMKAFNGKVAVAGNSYNGVGLADCVASARDVVTNPDGNLESALTGLNGFLSERKYEILDLKEARKDMRRHVELSHKSRGGKKKDR</sequence>
<dbReference type="InterPro" id="IPR036188">
    <property type="entry name" value="FAD/NAD-bd_sf"/>
</dbReference>
<comment type="caution">
    <text evidence="14">The sequence shown here is derived from an EMBL/GenBank/DDBJ whole genome shotgun (WGS) entry which is preliminary data.</text>
</comment>
<name>A0A9P7YTI3_9HELO</name>
<dbReference type="PANTHER" id="PTHR42923">
    <property type="entry name" value="PROTOPORPHYRINOGEN OXIDASE"/>
    <property type="match status" value="1"/>
</dbReference>
<comment type="subcellular location">
    <subcellularLocation>
        <location evidence="11">Mitochondrion inner membrane</location>
    </subcellularLocation>
</comment>
<evidence type="ECO:0000313" key="15">
    <source>
        <dbReference type="Proteomes" id="UP000824998"/>
    </source>
</evidence>
<evidence type="ECO:0000259" key="13">
    <source>
        <dbReference type="Pfam" id="PF01593"/>
    </source>
</evidence>
<dbReference type="GO" id="GO:0006782">
    <property type="term" value="P:protoporphyrinogen IX biosynthetic process"/>
    <property type="evidence" value="ECO:0007669"/>
    <property type="project" value="UniProtKB-UniRule"/>
</dbReference>
<dbReference type="SUPFAM" id="SSF51905">
    <property type="entry name" value="FAD/NAD(P)-binding domain"/>
    <property type="match status" value="1"/>
</dbReference>
<evidence type="ECO:0000256" key="3">
    <source>
        <dbReference type="ARBA" id="ARBA00010551"/>
    </source>
</evidence>
<comment type="similarity">
    <text evidence="3 11">Belongs to the protoporphyrinogen/coproporphyrinogen oxidase family. Protoporphyrinogen oxidase subfamily.</text>
</comment>
<evidence type="ECO:0000256" key="11">
    <source>
        <dbReference type="RuleBase" id="RU367069"/>
    </source>
</evidence>
<comment type="catalytic activity">
    <reaction evidence="10 11">
        <text>protoporphyrinogen IX + 3 O2 = protoporphyrin IX + 3 H2O2</text>
        <dbReference type="Rhea" id="RHEA:25576"/>
        <dbReference type="ChEBI" id="CHEBI:15379"/>
        <dbReference type="ChEBI" id="CHEBI:16240"/>
        <dbReference type="ChEBI" id="CHEBI:57306"/>
        <dbReference type="ChEBI" id="CHEBI:57307"/>
        <dbReference type="EC" id="1.3.3.4"/>
    </reaction>
</comment>
<evidence type="ECO:0000256" key="8">
    <source>
        <dbReference type="ARBA" id="ARBA00023133"/>
    </source>
</evidence>
<evidence type="ECO:0000256" key="2">
    <source>
        <dbReference type="ARBA" id="ARBA00005073"/>
    </source>
</evidence>
<dbReference type="GO" id="GO:0004729">
    <property type="term" value="F:oxygen-dependent protoporphyrinogen oxidase activity"/>
    <property type="evidence" value="ECO:0007669"/>
    <property type="project" value="UniProtKB-UniRule"/>
</dbReference>
<keyword evidence="6 11" id="KW-0274">FAD</keyword>
<reference evidence="14" key="1">
    <citation type="journal article" date="2021" name="IMA Fungus">
        <title>Genomic characterization of three marine fungi, including Emericellopsis atlantica sp. nov. with signatures of a generalist lifestyle and marine biomass degradation.</title>
        <authorList>
            <person name="Hagestad O.C."/>
            <person name="Hou L."/>
            <person name="Andersen J.H."/>
            <person name="Hansen E.H."/>
            <person name="Altermark B."/>
            <person name="Li C."/>
            <person name="Kuhnert E."/>
            <person name="Cox R.J."/>
            <person name="Crous P.W."/>
            <person name="Spatafora J.W."/>
            <person name="Lail K."/>
            <person name="Amirebrahimi M."/>
            <person name="Lipzen A."/>
            <person name="Pangilinan J."/>
            <person name="Andreopoulos W."/>
            <person name="Hayes R.D."/>
            <person name="Ng V."/>
            <person name="Grigoriev I.V."/>
            <person name="Jackson S.A."/>
            <person name="Sutton T.D.S."/>
            <person name="Dobson A.D.W."/>
            <person name="Rama T."/>
        </authorList>
    </citation>
    <scope>NUCLEOTIDE SEQUENCE</scope>
    <source>
        <strain evidence="14">TRa018bII</strain>
    </source>
</reference>
<dbReference type="EMBL" id="MU251365">
    <property type="protein sequence ID" value="KAG9238803.1"/>
    <property type="molecule type" value="Genomic_DNA"/>
</dbReference>
<comment type="pathway">
    <text evidence="2 11">Porphyrin-containing compound metabolism; protoporphyrin-IX biosynthesis; protoporphyrin-IX from protoporphyrinogen-IX: step 1/1.</text>
</comment>
<evidence type="ECO:0000313" key="14">
    <source>
        <dbReference type="EMBL" id="KAG9238803.1"/>
    </source>
</evidence>
<keyword evidence="7 11" id="KW-0560">Oxidoreductase</keyword>
<feature type="domain" description="Amine oxidase" evidence="13">
    <location>
        <begin position="111"/>
        <end position="599"/>
    </location>
</feature>
<evidence type="ECO:0000256" key="9">
    <source>
        <dbReference type="ARBA" id="ARBA00023244"/>
    </source>
</evidence>
<gene>
    <name evidence="14" type="ORF">BJ875DRAFT_539285</name>
</gene>
<keyword evidence="9 11" id="KW-0627">Porphyrin biosynthesis</keyword>
<proteinExistence type="inferred from homology"/>
<dbReference type="EC" id="1.3.3.4" evidence="4 11"/>
<feature type="region of interest" description="Disordered" evidence="12">
    <location>
        <begin position="23"/>
        <end position="54"/>
    </location>
</feature>
<feature type="compositionally biased region" description="Low complexity" evidence="12">
    <location>
        <begin position="24"/>
        <end position="38"/>
    </location>
</feature>
<dbReference type="NCBIfam" id="TIGR00562">
    <property type="entry name" value="proto_IX_ox"/>
    <property type="match status" value="1"/>
</dbReference>
<protein>
    <recommendedName>
        <fullName evidence="4 11">Protoporphyrinogen oxidase</fullName>
        <ecNumber evidence="4 11">1.3.3.4</ecNumber>
    </recommendedName>
</protein>
<comment type="cofactor">
    <cofactor evidence="11">
        <name>FAD</name>
        <dbReference type="ChEBI" id="CHEBI:57692"/>
    </cofactor>
    <text evidence="11">Binds 1 FAD per subunit.</text>
</comment>
<dbReference type="Gene3D" id="3.50.50.60">
    <property type="entry name" value="FAD/NAD(P)-binding domain"/>
    <property type="match status" value="1"/>
</dbReference>
<dbReference type="Pfam" id="PF01593">
    <property type="entry name" value="Amino_oxidase"/>
    <property type="match status" value="1"/>
</dbReference>
<dbReference type="InterPro" id="IPR050464">
    <property type="entry name" value="Zeta_carotene_desat/Oxidored"/>
</dbReference>
<evidence type="ECO:0000256" key="7">
    <source>
        <dbReference type="ARBA" id="ARBA00023002"/>
    </source>
</evidence>
<evidence type="ECO:0000256" key="10">
    <source>
        <dbReference type="ARBA" id="ARBA00047554"/>
    </source>
</evidence>
<keyword evidence="5 11" id="KW-0285">Flavoprotein</keyword>
<evidence type="ECO:0000256" key="6">
    <source>
        <dbReference type="ARBA" id="ARBA00022827"/>
    </source>
</evidence>
<dbReference type="OrthoDB" id="438553at2759"/>
<evidence type="ECO:0000256" key="1">
    <source>
        <dbReference type="ARBA" id="ARBA00002600"/>
    </source>
</evidence>
<evidence type="ECO:0000256" key="4">
    <source>
        <dbReference type="ARBA" id="ARBA00012867"/>
    </source>
</evidence>
<accession>A0A9P7YTI3</accession>
<dbReference type="InterPro" id="IPR004572">
    <property type="entry name" value="Protoporphyrinogen_oxidase"/>
</dbReference>
<organism evidence="14 15">
    <name type="scientific">Amylocarpus encephaloides</name>
    <dbReference type="NCBI Taxonomy" id="45428"/>
    <lineage>
        <taxon>Eukaryota</taxon>
        <taxon>Fungi</taxon>
        <taxon>Dikarya</taxon>
        <taxon>Ascomycota</taxon>
        <taxon>Pezizomycotina</taxon>
        <taxon>Leotiomycetes</taxon>
        <taxon>Helotiales</taxon>
        <taxon>Helotiales incertae sedis</taxon>
        <taxon>Amylocarpus</taxon>
    </lineage>
</organism>
<dbReference type="InterPro" id="IPR002937">
    <property type="entry name" value="Amino_oxidase"/>
</dbReference>
<evidence type="ECO:0000256" key="12">
    <source>
        <dbReference type="SAM" id="MobiDB-lite"/>
    </source>
</evidence>
<dbReference type="AlphaFoldDB" id="A0A9P7YTI3"/>
<dbReference type="PANTHER" id="PTHR42923:SF3">
    <property type="entry name" value="PROTOPORPHYRINOGEN OXIDASE"/>
    <property type="match status" value="1"/>
</dbReference>
<evidence type="ECO:0000256" key="5">
    <source>
        <dbReference type="ARBA" id="ARBA00022630"/>
    </source>
</evidence>
<dbReference type="SUPFAM" id="SSF54373">
    <property type="entry name" value="FAD-linked reductases, C-terminal domain"/>
    <property type="match status" value="1"/>
</dbReference>
<keyword evidence="8 11" id="KW-0350">Heme biosynthesis</keyword>
<keyword evidence="15" id="KW-1185">Reference proteome</keyword>
<dbReference type="GO" id="GO:0005743">
    <property type="term" value="C:mitochondrial inner membrane"/>
    <property type="evidence" value="ECO:0007669"/>
    <property type="project" value="UniProtKB-SubCell"/>
</dbReference>
<dbReference type="Proteomes" id="UP000824998">
    <property type="component" value="Unassembled WGS sequence"/>
</dbReference>